<dbReference type="EMBL" id="PVWJ01000137">
    <property type="protein sequence ID" value="PSB01032.1"/>
    <property type="molecule type" value="Genomic_DNA"/>
</dbReference>
<dbReference type="InterPro" id="IPR023827">
    <property type="entry name" value="Peptidase_S8_Asp-AS"/>
</dbReference>
<evidence type="ECO:0000256" key="1">
    <source>
        <dbReference type="ARBA" id="ARBA00011073"/>
    </source>
</evidence>
<feature type="region of interest" description="Disordered" evidence="3">
    <location>
        <begin position="1"/>
        <end position="51"/>
    </location>
</feature>
<reference evidence="5 6" key="1">
    <citation type="submission" date="2018-02" db="EMBL/GenBank/DDBJ databases">
        <authorList>
            <person name="Cohen D.B."/>
            <person name="Kent A.D."/>
        </authorList>
    </citation>
    <scope>NUCLEOTIDE SEQUENCE [LARGE SCALE GENOMIC DNA]</scope>
    <source>
        <strain evidence="5 6">CCAP 1448/3</strain>
    </source>
</reference>
<keyword evidence="2" id="KW-0378">Hydrolase</keyword>
<dbReference type="InterPro" id="IPR036852">
    <property type="entry name" value="Peptidase_S8/S53_dom_sf"/>
</dbReference>
<dbReference type="SUPFAM" id="SSF52743">
    <property type="entry name" value="Subtilisin-like"/>
    <property type="match status" value="1"/>
</dbReference>
<dbReference type="GO" id="GO:0006508">
    <property type="term" value="P:proteolysis"/>
    <property type="evidence" value="ECO:0007669"/>
    <property type="project" value="InterPro"/>
</dbReference>
<evidence type="ECO:0000256" key="2">
    <source>
        <dbReference type="ARBA" id="ARBA00022801"/>
    </source>
</evidence>
<evidence type="ECO:0000313" key="6">
    <source>
        <dbReference type="Proteomes" id="UP000238762"/>
    </source>
</evidence>
<comment type="similarity">
    <text evidence="1">Belongs to the peptidase S8 family.</text>
</comment>
<dbReference type="OrthoDB" id="9759014at2"/>
<dbReference type="GO" id="GO:0004252">
    <property type="term" value="F:serine-type endopeptidase activity"/>
    <property type="evidence" value="ECO:0007669"/>
    <property type="project" value="InterPro"/>
</dbReference>
<dbReference type="InterPro" id="IPR000209">
    <property type="entry name" value="Peptidase_S8/S53_dom"/>
</dbReference>
<protein>
    <recommendedName>
        <fullName evidence="4">Peptidase S8/S53 domain-containing protein</fullName>
    </recommendedName>
</protein>
<dbReference type="PROSITE" id="PS00136">
    <property type="entry name" value="SUBTILASE_ASP"/>
    <property type="match status" value="1"/>
</dbReference>
<sequence>MIEGAKRFPHVQLKLAREGTAKPATGGGSKRTNPITASNRSDRWGHGNKLKGSVSSIVADWQSSTEERKQEEKPELPPARRIILQVDPDTFDPDKLKGYGIEVIGDLEDGYIIGASANLELTELQKKIKKFLEEERGGGTVPEIWELIDGKRKPELILSPELWNHWDKVQHEQIYTVDVGFACMGAKTKLSDCPTIKDDESIDKYSKKLNRWIEKRDITYQEWDELKSVREEEVIKFVVDDYKGEILSITDGETTRFVELPDSFSCRIQISGKGLKDLVFNFPYIFEVSEPDKFAELVQGQTSSVFTETTFELQPPEPEAPKVCVIDSGIQEKHPLLKVAIDSVNSTCWIPKERDKTADYVGNGGHGTRVAGAILYPRNIPRNGKQQAICWLQNARVLDSHCKLQNKPFPADLIIEIVNFYHVKHNTRIFKL</sequence>
<accession>A0A2T1BYF8</accession>
<evidence type="ECO:0000313" key="5">
    <source>
        <dbReference type="EMBL" id="PSB01032.1"/>
    </source>
</evidence>
<comment type="caution">
    <text evidence="5">The sequence shown here is derived from an EMBL/GenBank/DDBJ whole genome shotgun (WGS) entry which is preliminary data.</text>
</comment>
<dbReference type="Proteomes" id="UP000238762">
    <property type="component" value="Unassembled WGS sequence"/>
</dbReference>
<evidence type="ECO:0000259" key="4">
    <source>
        <dbReference type="Pfam" id="PF00082"/>
    </source>
</evidence>
<dbReference type="AlphaFoldDB" id="A0A2T1BYF8"/>
<organism evidence="5 6">
    <name type="scientific">Merismopedia glauca CCAP 1448/3</name>
    <dbReference type="NCBI Taxonomy" id="1296344"/>
    <lineage>
        <taxon>Bacteria</taxon>
        <taxon>Bacillati</taxon>
        <taxon>Cyanobacteriota</taxon>
        <taxon>Cyanophyceae</taxon>
        <taxon>Synechococcales</taxon>
        <taxon>Merismopediaceae</taxon>
        <taxon>Merismopedia</taxon>
    </lineage>
</organism>
<proteinExistence type="inferred from homology"/>
<dbReference type="Gene3D" id="3.40.50.200">
    <property type="entry name" value="Peptidase S8/S53 domain"/>
    <property type="match status" value="1"/>
</dbReference>
<feature type="domain" description="Peptidase S8/S53" evidence="4">
    <location>
        <begin position="321"/>
        <end position="379"/>
    </location>
</feature>
<evidence type="ECO:0000256" key="3">
    <source>
        <dbReference type="SAM" id="MobiDB-lite"/>
    </source>
</evidence>
<gene>
    <name evidence="5" type="ORF">C7B64_20505</name>
</gene>
<name>A0A2T1BYF8_9CYAN</name>
<dbReference type="RefSeq" id="WP_106290862.1">
    <property type="nucleotide sequence ID" value="NZ_CAWNTC010000171.1"/>
</dbReference>
<dbReference type="Pfam" id="PF00082">
    <property type="entry name" value="Peptidase_S8"/>
    <property type="match status" value="1"/>
</dbReference>
<keyword evidence="6" id="KW-1185">Reference proteome</keyword>
<reference evidence="5 6" key="2">
    <citation type="submission" date="2018-03" db="EMBL/GenBank/DDBJ databases">
        <title>The ancient ancestry and fast evolution of plastids.</title>
        <authorList>
            <person name="Moore K.R."/>
            <person name="Magnabosco C."/>
            <person name="Momper L."/>
            <person name="Gold D.A."/>
            <person name="Bosak T."/>
            <person name="Fournier G.P."/>
        </authorList>
    </citation>
    <scope>NUCLEOTIDE SEQUENCE [LARGE SCALE GENOMIC DNA]</scope>
    <source>
        <strain evidence="5 6">CCAP 1448/3</strain>
    </source>
</reference>
<feature type="compositionally biased region" description="Polar residues" evidence="3">
    <location>
        <begin position="30"/>
        <end position="39"/>
    </location>
</feature>